<comment type="similarity">
    <text evidence="3">Belongs to the acetyltransferase family. RimJ subfamily.</text>
</comment>
<dbReference type="STRING" id="1776384.GCA_900086585_00596"/>
<comment type="caution">
    <text evidence="5">The sequence shown here is derived from an EMBL/GenBank/DDBJ whole genome shotgun (WGS) entry which is preliminary data.</text>
</comment>
<dbReference type="GO" id="GO:0005737">
    <property type="term" value="C:cytoplasm"/>
    <property type="evidence" value="ECO:0007669"/>
    <property type="project" value="TreeGrafter"/>
</dbReference>
<keyword evidence="6" id="KW-1185">Reference proteome</keyword>
<dbReference type="EMBL" id="QRMS01000003">
    <property type="protein sequence ID" value="RHJ87144.1"/>
    <property type="molecule type" value="Genomic_DNA"/>
</dbReference>
<accession>A0A415E0K9</accession>
<dbReference type="InterPro" id="IPR016181">
    <property type="entry name" value="Acyl_CoA_acyltransferase"/>
</dbReference>
<dbReference type="PROSITE" id="PS51186">
    <property type="entry name" value="GNAT"/>
    <property type="match status" value="1"/>
</dbReference>
<feature type="domain" description="N-acetyltransferase" evidence="4">
    <location>
        <begin position="22"/>
        <end position="185"/>
    </location>
</feature>
<dbReference type="Pfam" id="PF13302">
    <property type="entry name" value="Acetyltransf_3"/>
    <property type="match status" value="1"/>
</dbReference>
<evidence type="ECO:0000259" key="4">
    <source>
        <dbReference type="PROSITE" id="PS51186"/>
    </source>
</evidence>
<dbReference type="GO" id="GO:0008999">
    <property type="term" value="F:protein-N-terminal-alanine acetyltransferase activity"/>
    <property type="evidence" value="ECO:0007669"/>
    <property type="project" value="TreeGrafter"/>
</dbReference>
<gene>
    <name evidence="5" type="ORF">DW099_10585</name>
</gene>
<dbReference type="OrthoDB" id="9785602at2"/>
<dbReference type="PANTHER" id="PTHR43792:SF8">
    <property type="entry name" value="[RIBOSOMAL PROTEIN US5]-ALANINE N-ACETYLTRANSFERASE"/>
    <property type="match status" value="1"/>
</dbReference>
<dbReference type="SUPFAM" id="SSF55729">
    <property type="entry name" value="Acyl-CoA N-acyltransferases (Nat)"/>
    <property type="match status" value="1"/>
</dbReference>
<dbReference type="InterPro" id="IPR051531">
    <property type="entry name" value="N-acetyltransferase"/>
</dbReference>
<evidence type="ECO:0000256" key="3">
    <source>
        <dbReference type="ARBA" id="ARBA00038502"/>
    </source>
</evidence>
<evidence type="ECO:0000256" key="1">
    <source>
        <dbReference type="ARBA" id="ARBA00022679"/>
    </source>
</evidence>
<dbReference type="Proteomes" id="UP000284841">
    <property type="component" value="Unassembled WGS sequence"/>
</dbReference>
<reference evidence="5 6" key="1">
    <citation type="submission" date="2018-08" db="EMBL/GenBank/DDBJ databases">
        <title>A genome reference for cultivated species of the human gut microbiota.</title>
        <authorList>
            <person name="Zou Y."/>
            <person name="Xue W."/>
            <person name="Luo G."/>
        </authorList>
    </citation>
    <scope>NUCLEOTIDE SEQUENCE [LARGE SCALE GENOMIC DNA]</scope>
    <source>
        <strain evidence="5 6">AM07-24</strain>
    </source>
</reference>
<dbReference type="Gene3D" id="3.40.630.30">
    <property type="match status" value="1"/>
</dbReference>
<proteinExistence type="inferred from homology"/>
<keyword evidence="1 5" id="KW-0808">Transferase</keyword>
<name>A0A415E0K9_9FIRM</name>
<organism evidence="5 6">
    <name type="scientific">Emergencia timonensis</name>
    <dbReference type="NCBI Taxonomy" id="1776384"/>
    <lineage>
        <taxon>Bacteria</taxon>
        <taxon>Bacillati</taxon>
        <taxon>Bacillota</taxon>
        <taxon>Clostridia</taxon>
        <taxon>Peptostreptococcales</taxon>
        <taxon>Anaerovoracaceae</taxon>
        <taxon>Emergencia</taxon>
    </lineage>
</organism>
<evidence type="ECO:0000313" key="6">
    <source>
        <dbReference type="Proteomes" id="UP000284841"/>
    </source>
</evidence>
<protein>
    <submittedName>
        <fullName evidence="5">N-acetyltransferase</fullName>
    </submittedName>
</protein>
<dbReference type="AlphaFoldDB" id="A0A415E0K9"/>
<evidence type="ECO:0000256" key="2">
    <source>
        <dbReference type="ARBA" id="ARBA00023315"/>
    </source>
</evidence>
<sequence length="196" mass="22758">MEKDRHGNKEVCPMKSLETERLTLKMFTLEDAEELYAYARNPNVGPHAGWSPHKSVHESKEIIKQLFIPVETWAIRLKDQDRVIGSIGLEHDKYRPDANSKELGYSLAEEFWRQGIMTEAAKEVIRFGFEELALEQIGICTGTANIRSQSVIRKCGFKYEGTIRRTYKIYDGTLRDSMVYSLLKEEYEAMKEKEEQ</sequence>
<dbReference type="InterPro" id="IPR000182">
    <property type="entry name" value="GNAT_dom"/>
</dbReference>
<keyword evidence="2" id="KW-0012">Acyltransferase</keyword>
<dbReference type="PANTHER" id="PTHR43792">
    <property type="entry name" value="GNAT FAMILY, PUTATIVE (AFU_ORTHOLOGUE AFUA_3G00765)-RELATED-RELATED"/>
    <property type="match status" value="1"/>
</dbReference>
<evidence type="ECO:0000313" key="5">
    <source>
        <dbReference type="EMBL" id="RHJ87144.1"/>
    </source>
</evidence>